<gene>
    <name evidence="3" type="ORF">ALNOE001_21010</name>
</gene>
<keyword evidence="2" id="KW-0812">Transmembrane</keyword>
<evidence type="ECO:0000313" key="4">
    <source>
        <dbReference type="Proteomes" id="UP000253099"/>
    </source>
</evidence>
<keyword evidence="4" id="KW-1185">Reference proteome</keyword>
<feature type="region of interest" description="Disordered" evidence="1">
    <location>
        <begin position="123"/>
        <end position="142"/>
    </location>
</feature>
<evidence type="ECO:0000256" key="1">
    <source>
        <dbReference type="SAM" id="MobiDB-lite"/>
    </source>
</evidence>
<feature type="compositionally biased region" description="Basic and acidic residues" evidence="1">
    <location>
        <begin position="241"/>
        <end position="251"/>
    </location>
</feature>
<proteinExistence type="predicted"/>
<comment type="caution">
    <text evidence="3">The sequence shown here is derived from an EMBL/GenBank/DDBJ whole genome shotgun (WGS) entry which is preliminary data.</text>
</comment>
<organism evidence="3 4">
    <name type="scientific">Candidatus Methanobinarius endosymbioticus</name>
    <dbReference type="NCBI Taxonomy" id="2006182"/>
    <lineage>
        <taxon>Archaea</taxon>
        <taxon>Methanobacteriati</taxon>
        <taxon>Methanobacteriota</taxon>
        <taxon>Methanomada group</taxon>
        <taxon>Methanobacteria</taxon>
        <taxon>Methanobacteriales</taxon>
        <taxon>Methanobacteriaceae</taxon>
        <taxon>Candidatus Methanobinarius</taxon>
    </lineage>
</organism>
<reference evidence="3 4" key="1">
    <citation type="submission" date="2018-06" db="EMBL/GenBank/DDBJ databases">
        <title>Genomic insight into two independent archaeal endosymbiosis events.</title>
        <authorList>
            <person name="Lind A.E."/>
            <person name="Lewis W.H."/>
            <person name="Spang A."/>
            <person name="Guy L."/>
            <person name="Embley M.T."/>
            <person name="Ettema T.J.G."/>
        </authorList>
    </citation>
    <scope>NUCLEOTIDE SEQUENCE [LARGE SCALE GENOMIC DNA]</scope>
    <source>
        <strain evidence="3">NOE</strain>
    </source>
</reference>
<accession>A0A366M7Z7</accession>
<keyword evidence="2" id="KW-0472">Membrane</keyword>
<keyword evidence="2" id="KW-1133">Transmembrane helix</keyword>
<feature type="region of interest" description="Disordered" evidence="1">
    <location>
        <begin position="230"/>
        <end position="251"/>
    </location>
</feature>
<evidence type="ECO:0008006" key="5">
    <source>
        <dbReference type="Google" id="ProtNLM"/>
    </source>
</evidence>
<feature type="compositionally biased region" description="Polar residues" evidence="1">
    <location>
        <begin position="125"/>
        <end position="134"/>
    </location>
</feature>
<feature type="transmembrane region" description="Helical" evidence="2">
    <location>
        <begin position="308"/>
        <end position="328"/>
    </location>
</feature>
<name>A0A366M7Z7_9EURY</name>
<dbReference type="EMBL" id="NIZT01000070">
    <property type="protein sequence ID" value="RBQ22358.1"/>
    <property type="molecule type" value="Genomic_DNA"/>
</dbReference>
<dbReference type="Proteomes" id="UP000253099">
    <property type="component" value="Unassembled WGS sequence"/>
</dbReference>
<evidence type="ECO:0000313" key="3">
    <source>
        <dbReference type="EMBL" id="RBQ22358.1"/>
    </source>
</evidence>
<dbReference type="AlphaFoldDB" id="A0A366M7Z7"/>
<evidence type="ECO:0000256" key="2">
    <source>
        <dbReference type="SAM" id="Phobius"/>
    </source>
</evidence>
<sequence length="357" mass="40688">MSCQNQPNKESISTCQFCGKEFCEECSINIAGKTYCEECMIELVGPELVSIASNKNLNETVPPNQQQNSVYEVISQETASNIIKQTPQENEVIETETIPIKDDIAPKKEALNNIKKDNLIRDETPTNSQENFNNNHDDIYSDDRLYNDINEETKPITNETNTPNSNSRIEEKYEKYLDDLYFDEEVPNVKETSNNKESMTTLPEGLSLSEQLAMDEAAHGSITKEPYVTEVEEETEITTRNPREFENEDDNRNRSVPIMKNLRNESGPEKENVKEEDDIDKYGHSALHRQNIHYKKKEDTENKSTERVLTILLVVLIILVAIYLIYIFTLSGDYTSFLDALGAFFSDPGKVLGQIAS</sequence>
<protein>
    <recommendedName>
        <fullName evidence="5">B box-type domain-containing protein</fullName>
    </recommendedName>
</protein>